<evidence type="ECO:0000313" key="1">
    <source>
        <dbReference type="EMBL" id="MCF7223759.1"/>
    </source>
</evidence>
<dbReference type="EMBL" id="JAKJPO010000022">
    <property type="protein sequence ID" value="MCF7223759.1"/>
    <property type="molecule type" value="Genomic_DNA"/>
</dbReference>
<accession>A0ABS9I053</accession>
<protein>
    <recommendedName>
        <fullName evidence="3">Capsular polysaccharide synthesis protein</fullName>
    </recommendedName>
</protein>
<comment type="caution">
    <text evidence="1">The sequence shown here is derived from an EMBL/GenBank/DDBJ whole genome shotgun (WGS) entry which is preliminary data.</text>
</comment>
<reference evidence="1 2" key="2">
    <citation type="submission" date="2022-01" db="EMBL/GenBank/DDBJ databases">
        <title>Lysobacter chinensis sp. nov., a bacterium isolated from cow dung compost.</title>
        <authorList>
            <person name="Liu Y."/>
        </authorList>
    </citation>
    <scope>NUCLEOTIDE SEQUENCE [LARGE SCALE GENOMIC DNA]</scope>
    <source>
        <strain evidence="1 2">TLK-CK17</strain>
    </source>
</reference>
<organism evidence="1 2">
    <name type="scientific">Marilutibacter chinensis</name>
    <dbReference type="NCBI Taxonomy" id="2912247"/>
    <lineage>
        <taxon>Bacteria</taxon>
        <taxon>Pseudomonadati</taxon>
        <taxon>Pseudomonadota</taxon>
        <taxon>Gammaproteobacteria</taxon>
        <taxon>Lysobacterales</taxon>
        <taxon>Lysobacteraceae</taxon>
        <taxon>Marilutibacter</taxon>
    </lineage>
</organism>
<name>A0ABS9I053_9GAMM</name>
<gene>
    <name evidence="1" type="ORF">L3V18_18525</name>
</gene>
<reference evidence="1 2" key="3">
    <citation type="submission" date="2022-01" db="EMBL/GenBank/DDBJ databases">
        <authorList>
            <person name="Zhou L.Y."/>
        </authorList>
    </citation>
    <scope>NUCLEOTIDE SEQUENCE [LARGE SCALE GENOMIC DNA]</scope>
    <source>
        <strain evidence="1 2">TLK-CK17</strain>
    </source>
</reference>
<dbReference type="RefSeq" id="WP_237056882.1">
    <property type="nucleotide sequence ID" value="NZ_JAKJPO010000022.1"/>
</dbReference>
<proteinExistence type="predicted"/>
<evidence type="ECO:0008006" key="3">
    <source>
        <dbReference type="Google" id="ProtNLM"/>
    </source>
</evidence>
<dbReference type="Proteomes" id="UP001430796">
    <property type="component" value="Unassembled WGS sequence"/>
</dbReference>
<sequence>MPSPERLQLAWCSVGMIVFARRASPGWGALARDYAAGVPVPPARFFPFHDLRFSREIPDLIERWNRLAAVSYFECRARLCEIADSTLARVDGAIRIDWTEVPAFLANRSDERLLLFYHDDDDWFHPSLERMLGGIDISAVDAVVFPFLRLARSLTTFSFQGAPTAAAIGRCEVFRYRYCTNNYGLTARALARSVDLVEHTQASETAEALGFVDMQVDAVVSATNKTPCSASWLFRLPGNKAGFDRYIRAYVETLEGISIPTESRWIQSPLRQTIDLFESVVG</sequence>
<keyword evidence="2" id="KW-1185">Reference proteome</keyword>
<reference evidence="2" key="1">
    <citation type="submission" date="2022-01" db="EMBL/GenBank/DDBJ databases">
        <title>Lysobacter chinensis sp. nov., a bacterium isolated from cow dung compost.</title>
        <authorList>
            <person name="Zhou L.Y."/>
        </authorList>
    </citation>
    <scope>NUCLEOTIDE SEQUENCE [LARGE SCALE GENOMIC DNA]</scope>
    <source>
        <strain evidence="2">TLK-CK17</strain>
    </source>
</reference>
<evidence type="ECO:0000313" key="2">
    <source>
        <dbReference type="Proteomes" id="UP001430796"/>
    </source>
</evidence>